<dbReference type="AlphaFoldDB" id="A0AAG5DHI0"/>
<dbReference type="Proteomes" id="UP000075880">
    <property type="component" value="Unassembled WGS sequence"/>
</dbReference>
<evidence type="ECO:0000313" key="3">
    <source>
        <dbReference type="Proteomes" id="UP000075880"/>
    </source>
</evidence>
<proteinExistence type="predicted"/>
<keyword evidence="3" id="KW-1185">Reference proteome</keyword>
<reference evidence="2" key="1">
    <citation type="submission" date="2024-04" db="UniProtKB">
        <authorList>
            <consortium name="EnsemblMetazoa"/>
        </authorList>
    </citation>
    <scope>IDENTIFICATION</scope>
    <source>
        <strain evidence="2">EBRO</strain>
    </source>
</reference>
<feature type="region of interest" description="Disordered" evidence="1">
    <location>
        <begin position="1"/>
        <end position="24"/>
    </location>
</feature>
<evidence type="ECO:0000256" key="1">
    <source>
        <dbReference type="SAM" id="MobiDB-lite"/>
    </source>
</evidence>
<organism evidence="2 3">
    <name type="scientific">Anopheles atroparvus</name>
    <name type="common">European mosquito</name>
    <dbReference type="NCBI Taxonomy" id="41427"/>
    <lineage>
        <taxon>Eukaryota</taxon>
        <taxon>Metazoa</taxon>
        <taxon>Ecdysozoa</taxon>
        <taxon>Arthropoda</taxon>
        <taxon>Hexapoda</taxon>
        <taxon>Insecta</taxon>
        <taxon>Pterygota</taxon>
        <taxon>Neoptera</taxon>
        <taxon>Endopterygota</taxon>
        <taxon>Diptera</taxon>
        <taxon>Nematocera</taxon>
        <taxon>Culicoidea</taxon>
        <taxon>Culicidae</taxon>
        <taxon>Anophelinae</taxon>
        <taxon>Anopheles</taxon>
    </lineage>
</organism>
<dbReference type="EnsemblMetazoa" id="ENSAATROPT011430">
    <property type="protein sequence ID" value="ENSAATROPP010335"/>
    <property type="gene ID" value="ENSAATROPG009312"/>
</dbReference>
<name>A0AAG5DHI0_ANOAO</name>
<sequence length="52" mass="5869">MKQSGGVDRELVNRGGKSRPASNLLPLNLHLDNRLFLVQRVWPNPSCRCNPN</sequence>
<protein>
    <submittedName>
        <fullName evidence="2">Uncharacterized protein</fullName>
    </submittedName>
</protein>
<evidence type="ECO:0000313" key="2">
    <source>
        <dbReference type="EnsemblMetazoa" id="ENSAATROPP010335"/>
    </source>
</evidence>
<accession>A0AAG5DHI0</accession>